<evidence type="ECO:0000313" key="2">
    <source>
        <dbReference type="EMBL" id="HIW87078.1"/>
    </source>
</evidence>
<keyword evidence="1" id="KW-0472">Membrane</keyword>
<dbReference type="PANTHER" id="PTHR16214">
    <property type="entry name" value="TRANSMEMBRANE PROTEIN 260"/>
    <property type="match status" value="1"/>
</dbReference>
<feature type="transmembrane region" description="Helical" evidence="1">
    <location>
        <begin position="600"/>
        <end position="619"/>
    </location>
</feature>
<protein>
    <submittedName>
        <fullName evidence="2">DUF2723 domain-containing protein</fullName>
    </submittedName>
</protein>
<feature type="transmembrane region" description="Helical" evidence="1">
    <location>
        <begin position="567"/>
        <end position="588"/>
    </location>
</feature>
<organism evidence="2 3">
    <name type="scientific">Candidatus Onthomorpha intestinigallinarum</name>
    <dbReference type="NCBI Taxonomy" id="2840880"/>
    <lineage>
        <taxon>Bacteria</taxon>
        <taxon>Pseudomonadati</taxon>
        <taxon>Bacteroidota</taxon>
        <taxon>Bacteroidia</taxon>
        <taxon>Bacteroidales</taxon>
        <taxon>Candidatus Onthomorpha</taxon>
    </lineage>
</organism>
<evidence type="ECO:0000313" key="3">
    <source>
        <dbReference type="Proteomes" id="UP000824267"/>
    </source>
</evidence>
<feature type="transmembrane region" description="Helical" evidence="1">
    <location>
        <begin position="514"/>
        <end position="531"/>
    </location>
</feature>
<feature type="transmembrane region" description="Helical" evidence="1">
    <location>
        <begin position="221"/>
        <end position="245"/>
    </location>
</feature>
<feature type="transmembrane region" description="Helical" evidence="1">
    <location>
        <begin position="117"/>
        <end position="134"/>
    </location>
</feature>
<name>A0A9D1RFC6_9BACT</name>
<dbReference type="InterPro" id="IPR011990">
    <property type="entry name" value="TPR-like_helical_dom_sf"/>
</dbReference>
<dbReference type="InterPro" id="IPR021280">
    <property type="entry name" value="TMEM260-like"/>
</dbReference>
<dbReference type="Proteomes" id="UP000824267">
    <property type="component" value="Unassembled WGS sequence"/>
</dbReference>
<keyword evidence="1" id="KW-1133">Transmembrane helix</keyword>
<accession>A0A9D1RFC6</accession>
<dbReference type="Pfam" id="PF11028">
    <property type="entry name" value="TMEM260-like"/>
    <property type="match status" value="1"/>
</dbReference>
<feature type="transmembrane region" description="Helical" evidence="1">
    <location>
        <begin position="75"/>
        <end position="96"/>
    </location>
</feature>
<dbReference type="PANTHER" id="PTHR16214:SF3">
    <property type="entry name" value="TRANSMEMBRANE PROTEIN 260"/>
    <property type="match status" value="1"/>
</dbReference>
<reference evidence="2" key="1">
    <citation type="journal article" date="2021" name="PeerJ">
        <title>Extensive microbial diversity within the chicken gut microbiome revealed by metagenomics and culture.</title>
        <authorList>
            <person name="Gilroy R."/>
            <person name="Ravi A."/>
            <person name="Getino M."/>
            <person name="Pursley I."/>
            <person name="Horton D.L."/>
            <person name="Alikhan N.F."/>
            <person name="Baker D."/>
            <person name="Gharbi K."/>
            <person name="Hall N."/>
            <person name="Watson M."/>
            <person name="Adriaenssens E.M."/>
            <person name="Foster-Nyarko E."/>
            <person name="Jarju S."/>
            <person name="Secka A."/>
            <person name="Antonio M."/>
            <person name="Oren A."/>
            <person name="Chaudhuri R.R."/>
            <person name="La Ragione R."/>
            <person name="Hildebrand F."/>
            <person name="Pallen M.J."/>
        </authorList>
    </citation>
    <scope>NUCLEOTIDE SEQUENCE</scope>
    <source>
        <strain evidence="2">Gambia16-930</strain>
    </source>
</reference>
<evidence type="ECO:0000256" key="1">
    <source>
        <dbReference type="SAM" id="Phobius"/>
    </source>
</evidence>
<reference evidence="2" key="2">
    <citation type="submission" date="2021-04" db="EMBL/GenBank/DDBJ databases">
        <authorList>
            <person name="Gilroy R."/>
        </authorList>
    </citation>
    <scope>NUCLEOTIDE SEQUENCE</scope>
    <source>
        <strain evidence="2">Gambia16-930</strain>
    </source>
</reference>
<dbReference type="Gene3D" id="1.25.40.10">
    <property type="entry name" value="Tetratricopeptide repeat domain"/>
    <property type="match status" value="1"/>
</dbReference>
<keyword evidence="1" id="KW-0812">Transmembrane</keyword>
<dbReference type="EMBL" id="DXGG01000073">
    <property type="protein sequence ID" value="HIW87078.1"/>
    <property type="molecule type" value="Genomic_DNA"/>
</dbReference>
<feature type="transmembrane region" description="Helical" evidence="1">
    <location>
        <begin position="7"/>
        <end position="25"/>
    </location>
</feature>
<dbReference type="InterPro" id="IPR052724">
    <property type="entry name" value="GT117_domain-containing"/>
</dbReference>
<feature type="transmembrane region" description="Helical" evidence="1">
    <location>
        <begin position="291"/>
        <end position="314"/>
    </location>
</feature>
<feature type="transmembrane region" description="Helical" evidence="1">
    <location>
        <begin position="146"/>
        <end position="164"/>
    </location>
</feature>
<gene>
    <name evidence="2" type="ORF">IAC47_02250</name>
</gene>
<feature type="transmembrane region" description="Helical" evidence="1">
    <location>
        <begin position="537"/>
        <end position="555"/>
    </location>
</feature>
<proteinExistence type="predicted"/>
<feature type="transmembrane region" description="Helical" evidence="1">
    <location>
        <begin position="176"/>
        <end position="206"/>
    </location>
</feature>
<comment type="caution">
    <text evidence="2">The sequence shown here is derived from an EMBL/GenBank/DDBJ whole genome shotgun (WGS) entry which is preliminary data.</text>
</comment>
<dbReference type="AlphaFoldDB" id="A0A9D1RFC6"/>
<sequence length="1124" mass="128410">MKRYKLIDTVLGWVVFLIASTVYIMTVEPTASWWDCGEYIATADKLQVGHPPGAPTFQLIGTLFSNFAGGDVTKIALSINIMSALCSGFTILFLFWSITMLARKFVRQPENMTTAQMIAVFASGVIGSLAYTFSDTFWYSAVEGEVYAMSSCFTAIAFWIILKWEEQAEEANNLRWIILIAFIIGVSIGIHLLNLLTIPAIAYVYYFKKYPDVKTGKKKKFLLVGLISMAMVAAILYVIVPYIVILAGKFEIFFTNEVGLPFSSGTIIYFVLLAGLIVWGLMYSIRRQKVILNTAILSILFIIIGYTTFFILVIRANANTPINENEPKDATALLTYLNREQYGYTPLFYGPYFNAQITGQKDGTPKYIKDEEQGKYVEVRQGGEVLYEEDKQTVFPRMYSNDNSRNHPLFYKMWSGMESDATPTFGENLKYFFRYQINHMYWRYFMWNFAGRQNDIQSFGLNYAGYEPSSVSNGTKDLIHGNWITGIDAIDAWRLGPQDNLPEDLANNKGKNRLYCLPLLLGLAGLVFHIKRRPKDAFVVFLLFFMTGLAIVLYLNQPPNQPRERDYAYAGSFYAFAIWIGVGVYALYEWAKKIKKLPETVNAVAVSVLCLFAVPVLMASQEWDDHDRSDRYMARDFARNYLESCEPNAILITFGDNDTFPLWYAQEVEGIRTDVRVLNYTLAGMYWHVEQMYNKMYESEKLPFTLDKKYYGLGRDVSLVMPSDGPSRNVVDVLKELQTNPNTTIYAEGGDSIKTLLTNRFYIPFDKKKMAAKGIYPAVLVDSVEGRVEFSINIPEENRYEQLIRNELMLLDLLGTNAFERPLYVMNPRYLQKVFPDITRYIRQEGLLYRIVPYAAEGRFDIDKSYDLMMNRFTWGNIKKEGVYLEEAVTMSNARNMRQNYVLLANNLIDKGDMTRANKVLDKAIEEFPNSKVPFDRYDISLVEAYLKAGNKTRAGEVLNHIITYYESRVNYFSRFKGKKAMSVEGEKQVSMYILAEIGGLAQKNGMQKEYDRVRSVAGIDILLESYKARDLFSTYIDRVNETTAMAATDRQQAEERFMQLLSDLEKNILKIGDAFLNEKAGSMIAHIYGVASTYSLDKVKKQIEGNPALVEVLNGYALAQQDN</sequence>
<feature type="transmembrane region" description="Helical" evidence="1">
    <location>
        <begin position="266"/>
        <end position="285"/>
    </location>
</feature>